<gene>
    <name evidence="3" type="ORF">Asera_58240</name>
</gene>
<dbReference type="RefSeq" id="WP_030444005.1">
    <property type="nucleotide sequence ID" value="NZ_AP023354.1"/>
</dbReference>
<dbReference type="EMBL" id="AP023354">
    <property type="protein sequence ID" value="BCJ31716.1"/>
    <property type="molecule type" value="Genomic_DNA"/>
</dbReference>
<organism evidence="3 4">
    <name type="scientific">Actinocatenispora sera</name>
    <dbReference type="NCBI Taxonomy" id="390989"/>
    <lineage>
        <taxon>Bacteria</taxon>
        <taxon>Bacillati</taxon>
        <taxon>Actinomycetota</taxon>
        <taxon>Actinomycetes</taxon>
        <taxon>Micromonosporales</taxon>
        <taxon>Micromonosporaceae</taxon>
        <taxon>Actinocatenispora</taxon>
    </lineage>
</organism>
<dbReference type="PANTHER" id="PTHR46268:SF6">
    <property type="entry name" value="UNIVERSAL STRESS PROTEIN UP12"/>
    <property type="match status" value="1"/>
</dbReference>
<comment type="similarity">
    <text evidence="1">Belongs to the universal stress protein A family.</text>
</comment>
<name>A0A810LBT4_9ACTN</name>
<dbReference type="Pfam" id="PF00582">
    <property type="entry name" value="Usp"/>
    <property type="match status" value="1"/>
</dbReference>
<evidence type="ECO:0000256" key="1">
    <source>
        <dbReference type="ARBA" id="ARBA00008791"/>
    </source>
</evidence>
<dbReference type="KEGG" id="aser:Asera_58240"/>
<feature type="domain" description="UspA" evidence="2">
    <location>
        <begin position="9"/>
        <end position="143"/>
    </location>
</feature>
<dbReference type="InterPro" id="IPR006015">
    <property type="entry name" value="Universal_stress_UspA"/>
</dbReference>
<evidence type="ECO:0000313" key="4">
    <source>
        <dbReference type="Proteomes" id="UP000680750"/>
    </source>
</evidence>
<dbReference type="CDD" id="cd00293">
    <property type="entry name" value="USP-like"/>
    <property type="match status" value="1"/>
</dbReference>
<protein>
    <submittedName>
        <fullName evidence="3">Universal stress protein</fullName>
    </submittedName>
</protein>
<evidence type="ECO:0000313" key="3">
    <source>
        <dbReference type="EMBL" id="BCJ31716.1"/>
    </source>
</evidence>
<dbReference type="Proteomes" id="UP000680750">
    <property type="component" value="Chromosome"/>
</dbReference>
<accession>A0A810LBT4</accession>
<dbReference type="InterPro" id="IPR014729">
    <property type="entry name" value="Rossmann-like_a/b/a_fold"/>
</dbReference>
<dbReference type="Gene3D" id="3.40.50.620">
    <property type="entry name" value="HUPs"/>
    <property type="match status" value="1"/>
</dbReference>
<dbReference type="OrthoDB" id="6174426at2"/>
<reference evidence="3" key="1">
    <citation type="submission" date="2020-08" db="EMBL/GenBank/DDBJ databases">
        <title>Whole genome shotgun sequence of Actinocatenispora sera NBRC 101916.</title>
        <authorList>
            <person name="Komaki H."/>
            <person name="Tamura T."/>
        </authorList>
    </citation>
    <scope>NUCLEOTIDE SEQUENCE</scope>
    <source>
        <strain evidence="3">NBRC 101916</strain>
    </source>
</reference>
<dbReference type="PRINTS" id="PR01438">
    <property type="entry name" value="UNVRSLSTRESS"/>
</dbReference>
<keyword evidence="4" id="KW-1185">Reference proteome</keyword>
<dbReference type="AlphaFoldDB" id="A0A810LBT4"/>
<sequence>MTGTTSGTGRIVVGVDGSEPAQRALRWALRQAQLTGARVQAVTAWEVPLYYGMSPTLDVDLSEQTRKILHDAVAEAVEDTRVDVEIEQHAVHNDPARTLINAAIGAELLVVGTRGHGGFTGALMGSVAQKCTHFAACPIVVVPSERK</sequence>
<dbReference type="SUPFAM" id="SSF52402">
    <property type="entry name" value="Adenine nucleotide alpha hydrolases-like"/>
    <property type="match status" value="1"/>
</dbReference>
<evidence type="ECO:0000259" key="2">
    <source>
        <dbReference type="Pfam" id="PF00582"/>
    </source>
</evidence>
<dbReference type="InterPro" id="IPR006016">
    <property type="entry name" value="UspA"/>
</dbReference>
<dbReference type="PANTHER" id="PTHR46268">
    <property type="entry name" value="STRESS RESPONSE PROTEIN NHAX"/>
    <property type="match status" value="1"/>
</dbReference>
<proteinExistence type="inferred from homology"/>